<feature type="transmembrane region" description="Helical" evidence="5">
    <location>
        <begin position="245"/>
        <end position="263"/>
    </location>
</feature>
<gene>
    <name evidence="6" type="ORF">ATE48_18165</name>
</gene>
<dbReference type="GO" id="GO:0005886">
    <property type="term" value="C:plasma membrane"/>
    <property type="evidence" value="ECO:0007669"/>
    <property type="project" value="UniProtKB-SubCell"/>
</dbReference>
<dbReference type="PANTHER" id="PTHR43701">
    <property type="entry name" value="MEMBRANE TRANSPORTER PROTEIN MJ0441-RELATED"/>
    <property type="match status" value="1"/>
</dbReference>
<evidence type="ECO:0000256" key="1">
    <source>
        <dbReference type="ARBA" id="ARBA00004141"/>
    </source>
</evidence>
<dbReference type="AlphaFoldDB" id="A0A1B1AM87"/>
<dbReference type="OrthoDB" id="45564at2"/>
<dbReference type="PANTHER" id="PTHR43701:SF12">
    <property type="entry name" value="MEMBRANE TRANSPORTER PROTEIN YTNM-RELATED"/>
    <property type="match status" value="1"/>
</dbReference>
<reference evidence="6 7" key="1">
    <citation type="submission" date="2015-11" db="EMBL/GenBank/DDBJ databases">
        <title>Whole-Genome Sequence of Candidatus Oderbacter manganicum from the National Park Lower Oder Valley, Germany.</title>
        <authorList>
            <person name="Braun B."/>
            <person name="Liere K."/>
            <person name="Szewzyk U."/>
        </authorList>
    </citation>
    <scope>NUCLEOTIDE SEQUENCE [LARGE SCALE GENOMIC DNA]</scope>
    <source>
        <strain evidence="6 7">OTSz_A_272</strain>
    </source>
</reference>
<evidence type="ECO:0000313" key="6">
    <source>
        <dbReference type="EMBL" id="ANP47688.1"/>
    </source>
</evidence>
<feature type="transmembrane region" description="Helical" evidence="5">
    <location>
        <begin position="7"/>
        <end position="25"/>
    </location>
</feature>
<dbReference type="InterPro" id="IPR002781">
    <property type="entry name" value="TM_pro_TauE-like"/>
</dbReference>
<dbReference type="InParanoid" id="A0A1B1AM87"/>
<protein>
    <recommendedName>
        <fullName evidence="5">Probable membrane transporter protein</fullName>
    </recommendedName>
</protein>
<feature type="transmembrane region" description="Helical" evidence="5">
    <location>
        <begin position="108"/>
        <end position="127"/>
    </location>
</feature>
<dbReference type="Proteomes" id="UP000092498">
    <property type="component" value="Chromosome"/>
</dbReference>
<comment type="subcellular location">
    <subcellularLocation>
        <location evidence="5">Cell membrane</location>
        <topology evidence="5">Multi-pass membrane protein</topology>
    </subcellularLocation>
    <subcellularLocation>
        <location evidence="1">Membrane</location>
        <topology evidence="1">Multi-pass membrane protein</topology>
    </subcellularLocation>
</comment>
<dbReference type="KEGG" id="cbot:ATE48_18165"/>
<feature type="transmembrane region" description="Helical" evidence="5">
    <location>
        <begin position="83"/>
        <end position="102"/>
    </location>
</feature>
<keyword evidence="5" id="KW-1003">Cell membrane</keyword>
<proteinExistence type="inferred from homology"/>
<feature type="transmembrane region" description="Helical" evidence="5">
    <location>
        <begin position="212"/>
        <end position="233"/>
    </location>
</feature>
<evidence type="ECO:0000256" key="3">
    <source>
        <dbReference type="ARBA" id="ARBA00022989"/>
    </source>
</evidence>
<name>A0A1B1AM87_9PROT</name>
<dbReference type="InterPro" id="IPR051598">
    <property type="entry name" value="TSUP/Inactive_protease-like"/>
</dbReference>
<sequence>MELTTDLWPGLATVFGLFLAVGFLAQLVDGAVGMAYGVISSSVLLAFGVPPAQASATIHAAECFTTGASGASHLLHRNVDWKLFWRLAPAGVVGGVAGAYLLTGFDATFIKAIVIAYLGVLGIYMLFRAMREPKEEPPHLKHVIPVGLAGGFLDASGGGGWGPVVTSTLLGRGHTPRYVIGSVNSAEFVVTVAISLTFLWTLITGRFELEGGLWTGGAALGGLIIGGLVAAPLAGYVTKIAPARVLLAAASVLVIGLSIWQGIQLWPRLLEYPIFNEMVQSARLSVNR</sequence>
<keyword evidence="3 5" id="KW-1133">Transmembrane helix</keyword>
<accession>A0A1B1AM87</accession>
<evidence type="ECO:0000313" key="7">
    <source>
        <dbReference type="Proteomes" id="UP000092498"/>
    </source>
</evidence>
<evidence type="ECO:0000256" key="4">
    <source>
        <dbReference type="ARBA" id="ARBA00023136"/>
    </source>
</evidence>
<evidence type="ECO:0000256" key="5">
    <source>
        <dbReference type="RuleBase" id="RU363041"/>
    </source>
</evidence>
<dbReference type="EMBL" id="CP013244">
    <property type="protein sequence ID" value="ANP47688.1"/>
    <property type="molecule type" value="Genomic_DNA"/>
</dbReference>
<keyword evidence="4 5" id="KW-0472">Membrane</keyword>
<dbReference type="RefSeq" id="WP_066774067.1">
    <property type="nucleotide sequence ID" value="NZ_CP013244.1"/>
</dbReference>
<organism evidence="6 7">
    <name type="scientific">Candidatus Viadribacter manganicus</name>
    <dbReference type="NCBI Taxonomy" id="1759059"/>
    <lineage>
        <taxon>Bacteria</taxon>
        <taxon>Pseudomonadati</taxon>
        <taxon>Pseudomonadota</taxon>
        <taxon>Alphaproteobacteria</taxon>
        <taxon>Hyphomonadales</taxon>
        <taxon>Hyphomonadaceae</taxon>
        <taxon>Candidatus Viadribacter</taxon>
    </lineage>
</organism>
<keyword evidence="7" id="KW-1185">Reference proteome</keyword>
<feature type="transmembrane region" description="Helical" evidence="5">
    <location>
        <begin position="178"/>
        <end position="200"/>
    </location>
</feature>
<evidence type="ECO:0000256" key="2">
    <source>
        <dbReference type="ARBA" id="ARBA00022692"/>
    </source>
</evidence>
<dbReference type="Pfam" id="PF01925">
    <property type="entry name" value="TauE"/>
    <property type="match status" value="1"/>
</dbReference>
<dbReference type="STRING" id="1759059.ATE48_18165"/>
<comment type="similarity">
    <text evidence="5">Belongs to the 4-toluene sulfonate uptake permease (TSUP) (TC 2.A.102) family.</text>
</comment>
<keyword evidence="2 5" id="KW-0812">Transmembrane</keyword>